<evidence type="ECO:0000256" key="4">
    <source>
        <dbReference type="ARBA" id="ARBA00022576"/>
    </source>
</evidence>
<evidence type="ECO:0000256" key="8">
    <source>
        <dbReference type="RuleBase" id="RU000480"/>
    </source>
</evidence>
<feature type="domain" description="Aminotransferase class I/classII large" evidence="9">
    <location>
        <begin position="53"/>
        <end position="420"/>
    </location>
</feature>
<comment type="catalytic activity">
    <reaction evidence="7 8">
        <text>L-aspartate + 2-oxoglutarate = oxaloacetate + L-glutamate</text>
        <dbReference type="Rhea" id="RHEA:21824"/>
        <dbReference type="ChEBI" id="CHEBI:16452"/>
        <dbReference type="ChEBI" id="CHEBI:16810"/>
        <dbReference type="ChEBI" id="CHEBI:29985"/>
        <dbReference type="ChEBI" id="CHEBI:29991"/>
        <dbReference type="EC" id="2.6.1.1"/>
    </reaction>
</comment>
<dbReference type="GO" id="GO:0004069">
    <property type="term" value="F:L-aspartate:2-oxoglutarate aminotransferase activity"/>
    <property type="evidence" value="ECO:0007669"/>
    <property type="project" value="UniProtKB-EC"/>
</dbReference>
<reference evidence="11" key="1">
    <citation type="journal article" date="2015" name="PLoS Genet.">
        <title>Genome Sequence and Transcriptome Analyses of Chrysochromulina tobin: Metabolic Tools for Enhanced Algal Fitness in the Prominent Order Prymnesiales (Haptophyceae).</title>
        <authorList>
            <person name="Hovde B.T."/>
            <person name="Deodato C.R."/>
            <person name="Hunsperger H.M."/>
            <person name="Ryken S.A."/>
            <person name="Yost W."/>
            <person name="Jha R.K."/>
            <person name="Patterson J."/>
            <person name="Monnat R.J. Jr."/>
            <person name="Barlow S.B."/>
            <person name="Starkenburg S.R."/>
            <person name="Cattolico R.A."/>
        </authorList>
    </citation>
    <scope>NUCLEOTIDE SEQUENCE</scope>
    <source>
        <strain evidence="11">CCMP291</strain>
    </source>
</reference>
<accession>A0A0M0J3M3</accession>
<dbReference type="SUPFAM" id="SSF53383">
    <property type="entry name" value="PLP-dependent transferases"/>
    <property type="match status" value="1"/>
</dbReference>
<dbReference type="GO" id="GO:0005739">
    <property type="term" value="C:mitochondrion"/>
    <property type="evidence" value="ECO:0007669"/>
    <property type="project" value="TreeGrafter"/>
</dbReference>
<dbReference type="InterPro" id="IPR015422">
    <property type="entry name" value="PyrdxlP-dep_Trfase_small"/>
</dbReference>
<protein>
    <recommendedName>
        <fullName evidence="8">Aspartate aminotransferase</fullName>
        <ecNumber evidence="8">2.6.1.1</ecNumber>
    </recommendedName>
</protein>
<evidence type="ECO:0000256" key="5">
    <source>
        <dbReference type="ARBA" id="ARBA00022679"/>
    </source>
</evidence>
<dbReference type="CDD" id="cd00609">
    <property type="entry name" value="AAT_like"/>
    <property type="match status" value="1"/>
</dbReference>
<evidence type="ECO:0000313" key="11">
    <source>
        <dbReference type="Proteomes" id="UP000037460"/>
    </source>
</evidence>
<organism evidence="10 11">
    <name type="scientific">Chrysochromulina tobinii</name>
    <dbReference type="NCBI Taxonomy" id="1460289"/>
    <lineage>
        <taxon>Eukaryota</taxon>
        <taxon>Haptista</taxon>
        <taxon>Haptophyta</taxon>
        <taxon>Prymnesiophyceae</taxon>
        <taxon>Prymnesiales</taxon>
        <taxon>Chrysochromulinaceae</taxon>
        <taxon>Chrysochromulina</taxon>
    </lineage>
</organism>
<dbReference type="InterPro" id="IPR004839">
    <property type="entry name" value="Aminotransferase_I/II_large"/>
</dbReference>
<sequence length="433" mass="46493">MFEYVATLLSLGFAAKPPLSALRVSAYLDTIEQGPPDAILGIAQAFRENNRPGKVNLAVGAYRDDAGLPFVLPSVAAAEARLLSRGEKKEYAPIEGLPGFIQLALKFAYGDDCAALKEGRIAAVQTLSGTGACRLAGEFYARFLPKGTAIYVSDPTWGNHINIMQLAGLEVRKYRYLDRATQGFDFEGLLADIEAAPAGSIFLLHACAHNPTGVDPSSEQWRTVSNAILRKGHHVLLDCAYQGFASGDAEADAFAIRLFLDEGHSLLLAQSFAKNFGLYGERVGTLSVVCADAASAGRVLSQLKCIVRPMYSSPPIHGALIVNEVLSNAELRRQYYGDCAGLADRIGTMRLRLIEELAAVGSTHDWSHVKNQIGMFAFTGMTAAMCDELTERHAIYLTRDGRISLPGLNSGNLAFVASAIHEVTNGKPIGSAK</sequence>
<dbReference type="GO" id="GO:0030170">
    <property type="term" value="F:pyridoxal phosphate binding"/>
    <property type="evidence" value="ECO:0007669"/>
    <property type="project" value="InterPro"/>
</dbReference>
<dbReference type="Proteomes" id="UP000037460">
    <property type="component" value="Unassembled WGS sequence"/>
</dbReference>
<evidence type="ECO:0000313" key="10">
    <source>
        <dbReference type="EMBL" id="KOO20853.1"/>
    </source>
</evidence>
<comment type="similarity">
    <text evidence="2">Belongs to the class-I pyridoxal-phosphate-dependent aminotransferase family.</text>
</comment>
<dbReference type="EMBL" id="JWZX01003407">
    <property type="protein sequence ID" value="KOO20853.1"/>
    <property type="molecule type" value="Genomic_DNA"/>
</dbReference>
<dbReference type="AlphaFoldDB" id="A0A0M0J3M3"/>
<dbReference type="NCBIfam" id="NF006719">
    <property type="entry name" value="PRK09257.1"/>
    <property type="match status" value="1"/>
</dbReference>
<dbReference type="FunFam" id="3.40.640.10:FF:000015">
    <property type="entry name" value="Aspartate aminotransferase"/>
    <property type="match status" value="1"/>
</dbReference>
<dbReference type="InterPro" id="IPR000796">
    <property type="entry name" value="Asp_trans"/>
</dbReference>
<keyword evidence="5 8" id="KW-0808">Transferase</keyword>
<dbReference type="Pfam" id="PF00155">
    <property type="entry name" value="Aminotran_1_2"/>
    <property type="match status" value="1"/>
</dbReference>
<evidence type="ECO:0000256" key="6">
    <source>
        <dbReference type="ARBA" id="ARBA00022898"/>
    </source>
</evidence>
<dbReference type="GO" id="GO:0006520">
    <property type="term" value="P:amino acid metabolic process"/>
    <property type="evidence" value="ECO:0007669"/>
    <property type="project" value="InterPro"/>
</dbReference>
<comment type="subunit">
    <text evidence="3 8">Homodimer.</text>
</comment>
<dbReference type="PROSITE" id="PS00105">
    <property type="entry name" value="AA_TRANSFER_CLASS_1"/>
    <property type="match status" value="1"/>
</dbReference>
<evidence type="ECO:0000259" key="9">
    <source>
        <dbReference type="Pfam" id="PF00155"/>
    </source>
</evidence>
<keyword evidence="4 8" id="KW-0032">Aminotransferase</keyword>
<keyword evidence="11" id="KW-1185">Reference proteome</keyword>
<keyword evidence="6" id="KW-0663">Pyridoxal phosphate</keyword>
<dbReference type="InterPro" id="IPR015424">
    <property type="entry name" value="PyrdxlP-dep_Trfase"/>
</dbReference>
<dbReference type="PANTHER" id="PTHR11879">
    <property type="entry name" value="ASPARTATE AMINOTRANSFERASE"/>
    <property type="match status" value="1"/>
</dbReference>
<evidence type="ECO:0000256" key="7">
    <source>
        <dbReference type="ARBA" id="ARBA00049185"/>
    </source>
</evidence>
<dbReference type="InterPro" id="IPR004838">
    <property type="entry name" value="NHTrfase_class1_PyrdxlP-BS"/>
</dbReference>
<dbReference type="Gene3D" id="3.40.640.10">
    <property type="entry name" value="Type I PLP-dependent aspartate aminotransferase-like (Major domain)"/>
    <property type="match status" value="1"/>
</dbReference>
<evidence type="ECO:0000256" key="3">
    <source>
        <dbReference type="ARBA" id="ARBA00011738"/>
    </source>
</evidence>
<dbReference type="OrthoDB" id="6752799at2759"/>
<comment type="caution">
    <text evidence="10">The sequence shown here is derived from an EMBL/GenBank/DDBJ whole genome shotgun (WGS) entry which is preliminary data.</text>
</comment>
<gene>
    <name evidence="10" type="ORF">Ctob_000121</name>
</gene>
<dbReference type="PRINTS" id="PR00799">
    <property type="entry name" value="TRANSAMINASE"/>
</dbReference>
<comment type="cofactor">
    <cofactor evidence="1">
        <name>pyridoxal 5'-phosphate</name>
        <dbReference type="ChEBI" id="CHEBI:597326"/>
    </cofactor>
</comment>
<evidence type="ECO:0000256" key="1">
    <source>
        <dbReference type="ARBA" id="ARBA00001933"/>
    </source>
</evidence>
<proteinExistence type="inferred from homology"/>
<dbReference type="Gene3D" id="3.90.1150.10">
    <property type="entry name" value="Aspartate Aminotransferase, domain 1"/>
    <property type="match status" value="1"/>
</dbReference>
<evidence type="ECO:0000256" key="2">
    <source>
        <dbReference type="ARBA" id="ARBA00007441"/>
    </source>
</evidence>
<dbReference type="EC" id="2.6.1.1" evidence="8"/>
<dbReference type="InterPro" id="IPR015421">
    <property type="entry name" value="PyrdxlP-dep_Trfase_major"/>
</dbReference>
<dbReference type="PANTHER" id="PTHR11879:SF22">
    <property type="entry name" value="ASPARTATE AMINOTRANSFERASE, MITOCHONDRIAL"/>
    <property type="match status" value="1"/>
</dbReference>
<comment type="miscellaneous">
    <text evidence="8">In eukaryotes there are cytoplasmic, mitochondrial and chloroplastic isozymes.</text>
</comment>
<name>A0A0M0J3M3_9EUKA</name>